<dbReference type="Gene3D" id="3.30.450.20">
    <property type="entry name" value="PAS domain"/>
    <property type="match status" value="2"/>
</dbReference>
<dbReference type="NCBIfam" id="TIGR00229">
    <property type="entry name" value="sensory_box"/>
    <property type="match status" value="1"/>
</dbReference>
<evidence type="ECO:0000313" key="25">
    <source>
        <dbReference type="EMBL" id="EPR31565.1"/>
    </source>
</evidence>
<dbReference type="PROSITE" id="PS50109">
    <property type="entry name" value="HIS_KIN"/>
    <property type="match status" value="1"/>
</dbReference>
<dbReference type="SMART" id="SM00387">
    <property type="entry name" value="HATPase_c"/>
    <property type="match status" value="1"/>
</dbReference>
<evidence type="ECO:0000256" key="13">
    <source>
        <dbReference type="ARBA" id="ARBA00023136"/>
    </source>
</evidence>
<feature type="domain" description="Response regulatory" evidence="21">
    <location>
        <begin position="28"/>
        <end position="143"/>
    </location>
</feature>
<evidence type="ECO:0000256" key="7">
    <source>
        <dbReference type="ARBA" id="ARBA00022692"/>
    </source>
</evidence>
<dbReference type="SUPFAM" id="SSF52172">
    <property type="entry name" value="CheY-like"/>
    <property type="match status" value="2"/>
</dbReference>
<evidence type="ECO:0000256" key="19">
    <source>
        <dbReference type="SAM" id="MobiDB-lite"/>
    </source>
</evidence>
<proteinExistence type="predicted"/>
<dbReference type="SMART" id="SM00091">
    <property type="entry name" value="PAS"/>
    <property type="match status" value="1"/>
</dbReference>
<evidence type="ECO:0000259" key="24">
    <source>
        <dbReference type="PROSITE" id="PS50894"/>
    </source>
</evidence>
<accession>S7T4Y9</accession>
<dbReference type="InterPro" id="IPR036641">
    <property type="entry name" value="HPT_dom_sf"/>
</dbReference>
<evidence type="ECO:0000256" key="5">
    <source>
        <dbReference type="ARBA" id="ARBA00022553"/>
    </source>
</evidence>
<dbReference type="SUPFAM" id="SSF55785">
    <property type="entry name" value="PYP-like sensor domain (PAS domain)"/>
    <property type="match status" value="1"/>
</dbReference>
<dbReference type="InterPro" id="IPR013767">
    <property type="entry name" value="PAS_fold"/>
</dbReference>
<dbReference type="PANTHER" id="PTHR45339">
    <property type="entry name" value="HYBRID SIGNAL TRANSDUCTION HISTIDINE KINASE J"/>
    <property type="match status" value="1"/>
</dbReference>
<evidence type="ECO:0000256" key="17">
    <source>
        <dbReference type="PROSITE-ProRule" id="PRU00169"/>
    </source>
</evidence>
<dbReference type="FunFam" id="3.30.565.10:FF:000010">
    <property type="entry name" value="Sensor histidine kinase RcsC"/>
    <property type="match status" value="1"/>
</dbReference>
<dbReference type="CDD" id="cd00130">
    <property type="entry name" value="PAS"/>
    <property type="match status" value="1"/>
</dbReference>
<evidence type="ECO:0000256" key="8">
    <source>
        <dbReference type="ARBA" id="ARBA00022741"/>
    </source>
</evidence>
<feature type="domain" description="Response regulatory" evidence="21">
    <location>
        <begin position="536"/>
        <end position="655"/>
    </location>
</feature>
<dbReference type="PROSITE" id="PS50110">
    <property type="entry name" value="RESPONSE_REGULATORY"/>
    <property type="match status" value="2"/>
</dbReference>
<dbReference type="InterPro" id="IPR003661">
    <property type="entry name" value="HisK_dim/P_dom"/>
</dbReference>
<evidence type="ECO:0000256" key="18">
    <source>
        <dbReference type="SAM" id="Coils"/>
    </source>
</evidence>
<dbReference type="InterPro" id="IPR004358">
    <property type="entry name" value="Sig_transdc_His_kin-like_C"/>
</dbReference>
<evidence type="ECO:0000256" key="2">
    <source>
        <dbReference type="ARBA" id="ARBA00004651"/>
    </source>
</evidence>
<dbReference type="CDD" id="cd17546">
    <property type="entry name" value="REC_hyHK_CKI1_RcsC-like"/>
    <property type="match status" value="1"/>
</dbReference>
<name>S7T4Y9_9BACT</name>
<dbReference type="InterPro" id="IPR011006">
    <property type="entry name" value="CheY-like_superfamily"/>
</dbReference>
<dbReference type="EMBL" id="ATHI01000028">
    <property type="protein sequence ID" value="EPR31565.1"/>
    <property type="molecule type" value="Genomic_DNA"/>
</dbReference>
<dbReference type="PRINTS" id="PR00344">
    <property type="entry name" value="BCTRLSENSOR"/>
</dbReference>
<keyword evidence="12" id="KW-0902">Two-component regulatory system</keyword>
<dbReference type="GO" id="GO:0000155">
    <property type="term" value="F:phosphorelay sensor kinase activity"/>
    <property type="evidence" value="ECO:0007669"/>
    <property type="project" value="InterPro"/>
</dbReference>
<gene>
    <name evidence="25" type="ORF">dsat_0889</name>
</gene>
<feature type="domain" description="PAC" evidence="23">
    <location>
        <begin position="214"/>
        <end position="263"/>
    </location>
</feature>
<dbReference type="STRING" id="1121439.dsat_0889"/>
<evidence type="ECO:0000256" key="4">
    <source>
        <dbReference type="ARBA" id="ARBA00022475"/>
    </source>
</evidence>
<evidence type="ECO:0000256" key="3">
    <source>
        <dbReference type="ARBA" id="ARBA00012438"/>
    </source>
</evidence>
<evidence type="ECO:0000256" key="10">
    <source>
        <dbReference type="ARBA" id="ARBA00022840"/>
    </source>
</evidence>
<dbReference type="PANTHER" id="PTHR45339:SF1">
    <property type="entry name" value="HYBRID SIGNAL TRANSDUCTION HISTIDINE KINASE J"/>
    <property type="match status" value="1"/>
</dbReference>
<feature type="domain" description="HPt" evidence="24">
    <location>
        <begin position="697"/>
        <end position="795"/>
    </location>
</feature>
<dbReference type="PROSITE" id="PS50112">
    <property type="entry name" value="PAS"/>
    <property type="match status" value="1"/>
</dbReference>
<evidence type="ECO:0000256" key="9">
    <source>
        <dbReference type="ARBA" id="ARBA00022777"/>
    </source>
</evidence>
<dbReference type="SUPFAM" id="SSF47226">
    <property type="entry name" value="Histidine-containing phosphotransfer domain, HPT domain"/>
    <property type="match status" value="1"/>
</dbReference>
<evidence type="ECO:0000256" key="16">
    <source>
        <dbReference type="PROSITE-ProRule" id="PRU00110"/>
    </source>
</evidence>
<dbReference type="AlphaFoldDB" id="S7T4Y9"/>
<dbReference type="GO" id="GO:0005524">
    <property type="term" value="F:ATP binding"/>
    <property type="evidence" value="ECO:0007669"/>
    <property type="project" value="UniProtKB-KW"/>
</dbReference>
<dbReference type="CDD" id="cd16922">
    <property type="entry name" value="HATPase_EvgS-ArcB-TorS-like"/>
    <property type="match status" value="1"/>
</dbReference>
<feature type="domain" description="Histidine kinase" evidence="20">
    <location>
        <begin position="281"/>
        <end position="511"/>
    </location>
</feature>
<evidence type="ECO:0000256" key="12">
    <source>
        <dbReference type="ARBA" id="ARBA00023012"/>
    </source>
</evidence>
<dbReference type="Gene3D" id="3.40.50.2300">
    <property type="match status" value="1"/>
</dbReference>
<dbReference type="PATRIC" id="fig|1121439.3.peg.2258"/>
<sequence length="795" mass="87271">MIDIAIDANVMLSGRLSVERLTSMNDHTILLIEPDQEDARRIISALSTLENVTVRHSPSLDHLLETKEDGPYLAVIVAMGIDAPDSGRLHTRLMSMSLEAPVIALAPEGREDVKTLARALGAGDVLYKDDTLGPELLRMARLLQSRAKARETANAPKPSDHWVERIIANNADGILIMDHEGHLLFANPAAERIFGISSEELVGHGFGFPVIAGESTEIDIFSKTGSKIVEMRVVEIDWDGRMAFLASLRDITERKRMEMELAKAKEDAESANRAKSDFLAKMSHEIRTPMTGIIGMTELALASGLNPQQREYLEMVRQSANSLLSILNDILDFSKIEAGRLELENKPFDLFRTLELSIKIFKNLSHKKGLRLASRVEGFVPRHLMGDAGRFRQVVNNLLSNAVKFTDQGEVVLSVRLARPEGASREDLPPGSEVTLQCSVRDTGVGIPRDKLGVIFDSFSQIDNTAGRNENGTGLGLSISKQLVQLMGGDLSVQSEEGHGSIFTFTTDFTIAAPLSEPADRSASGQPDSGPLPSLRILLVEDNAVNQIYATEILQQEGHHVTPVTNGRTALSLLAGTDFDLVLMDIQMPDMDGMEVTRQVRDGRAKARNTGIPIIAMTAHAMQGDRERFLEAGMDDYVSKPMEIEEVVAAMNRALKRFDARRATSPTPAEPSAKMEASPGGADVMDPQWFDKMFATRRDFLGRMFEVFVRDEPERLNELKEAVAAGDMRRISFLAHSLKGATATLGAGPARDAAATLDQAAKTGDQKTCERAHRILEHEMTRLLSFMRDHLANAS</sequence>
<keyword evidence="5 17" id="KW-0597">Phosphoprotein</keyword>
<keyword evidence="11" id="KW-1133">Transmembrane helix</keyword>
<dbReference type="SMART" id="SM00388">
    <property type="entry name" value="HisKA"/>
    <property type="match status" value="1"/>
</dbReference>
<dbReference type="Pfam" id="PF00512">
    <property type="entry name" value="HisKA"/>
    <property type="match status" value="1"/>
</dbReference>
<dbReference type="InterPro" id="IPR000014">
    <property type="entry name" value="PAS"/>
</dbReference>
<organism evidence="25 26">
    <name type="scientific">Alkalidesulfovibrio alkalitolerans DSM 16529</name>
    <dbReference type="NCBI Taxonomy" id="1121439"/>
    <lineage>
        <taxon>Bacteria</taxon>
        <taxon>Pseudomonadati</taxon>
        <taxon>Thermodesulfobacteriota</taxon>
        <taxon>Desulfovibrionia</taxon>
        <taxon>Desulfovibrionales</taxon>
        <taxon>Desulfovibrionaceae</taxon>
        <taxon>Alkalidesulfovibrio</taxon>
    </lineage>
</organism>
<dbReference type="eggNOG" id="COG5002">
    <property type="taxonomic scope" value="Bacteria"/>
</dbReference>
<dbReference type="Pfam" id="PF01627">
    <property type="entry name" value="Hpt"/>
    <property type="match status" value="1"/>
</dbReference>
<dbReference type="InterPro" id="IPR036890">
    <property type="entry name" value="HATPase_C_sf"/>
</dbReference>
<dbReference type="PROSITE" id="PS50113">
    <property type="entry name" value="PAC"/>
    <property type="match status" value="1"/>
</dbReference>
<dbReference type="InterPro" id="IPR008207">
    <property type="entry name" value="Sig_transdc_His_kin_Hpt_dom"/>
</dbReference>
<keyword evidence="10" id="KW-0067">ATP-binding</keyword>
<dbReference type="Pfam" id="PF00072">
    <property type="entry name" value="Response_reg"/>
    <property type="match status" value="1"/>
</dbReference>
<dbReference type="InterPro" id="IPR001789">
    <property type="entry name" value="Sig_transdc_resp-reg_receiver"/>
</dbReference>
<dbReference type="GO" id="GO:0006355">
    <property type="term" value="P:regulation of DNA-templated transcription"/>
    <property type="evidence" value="ECO:0007669"/>
    <property type="project" value="InterPro"/>
</dbReference>
<evidence type="ECO:0000259" key="20">
    <source>
        <dbReference type="PROSITE" id="PS50109"/>
    </source>
</evidence>
<dbReference type="Pfam" id="PF02518">
    <property type="entry name" value="HATPase_c"/>
    <property type="match status" value="1"/>
</dbReference>
<keyword evidence="6" id="KW-0808">Transferase</keyword>
<feature type="modified residue" description="4-aspartylphosphate" evidence="17">
    <location>
        <position position="585"/>
    </location>
</feature>
<evidence type="ECO:0000256" key="14">
    <source>
        <dbReference type="ARBA" id="ARBA00064003"/>
    </source>
</evidence>
<feature type="coiled-coil region" evidence="18">
    <location>
        <begin position="254"/>
        <end position="281"/>
    </location>
</feature>
<dbReference type="Gene3D" id="1.10.287.130">
    <property type="match status" value="1"/>
</dbReference>
<dbReference type="Pfam" id="PF00989">
    <property type="entry name" value="PAS"/>
    <property type="match status" value="1"/>
</dbReference>
<evidence type="ECO:0000259" key="22">
    <source>
        <dbReference type="PROSITE" id="PS50112"/>
    </source>
</evidence>
<dbReference type="Gene3D" id="1.20.120.160">
    <property type="entry name" value="HPT domain"/>
    <property type="match status" value="1"/>
</dbReference>
<dbReference type="SUPFAM" id="SSF55874">
    <property type="entry name" value="ATPase domain of HSP90 chaperone/DNA topoisomerase II/histidine kinase"/>
    <property type="match status" value="1"/>
</dbReference>
<dbReference type="InterPro" id="IPR035965">
    <property type="entry name" value="PAS-like_dom_sf"/>
</dbReference>
<dbReference type="GO" id="GO:0005886">
    <property type="term" value="C:plasma membrane"/>
    <property type="evidence" value="ECO:0007669"/>
    <property type="project" value="UniProtKB-SubCell"/>
</dbReference>
<evidence type="ECO:0000313" key="26">
    <source>
        <dbReference type="Proteomes" id="UP000014975"/>
    </source>
</evidence>
<keyword evidence="18" id="KW-0175">Coiled coil</keyword>
<keyword evidence="9 25" id="KW-0418">Kinase</keyword>
<evidence type="ECO:0000256" key="15">
    <source>
        <dbReference type="ARBA" id="ARBA00068150"/>
    </source>
</evidence>
<keyword evidence="8" id="KW-0547">Nucleotide-binding</keyword>
<evidence type="ECO:0000256" key="6">
    <source>
        <dbReference type="ARBA" id="ARBA00022679"/>
    </source>
</evidence>
<protein>
    <recommendedName>
        <fullName evidence="15">Sensory/regulatory protein RpfC</fullName>
        <ecNumber evidence="3">2.7.13.3</ecNumber>
    </recommendedName>
</protein>
<dbReference type="InterPro" id="IPR000700">
    <property type="entry name" value="PAS-assoc_C"/>
</dbReference>
<dbReference type="CDD" id="cd00088">
    <property type="entry name" value="HPT"/>
    <property type="match status" value="1"/>
</dbReference>
<keyword evidence="4" id="KW-1003">Cell membrane</keyword>
<dbReference type="InterPro" id="IPR036097">
    <property type="entry name" value="HisK_dim/P_sf"/>
</dbReference>
<dbReference type="PROSITE" id="PS50894">
    <property type="entry name" value="HPT"/>
    <property type="match status" value="1"/>
</dbReference>
<dbReference type="SMART" id="SM00448">
    <property type="entry name" value="REC"/>
    <property type="match status" value="1"/>
</dbReference>
<dbReference type="SUPFAM" id="SSF47384">
    <property type="entry name" value="Homodimeric domain of signal transducing histidine kinase"/>
    <property type="match status" value="1"/>
</dbReference>
<dbReference type="EC" id="2.7.13.3" evidence="3"/>
<comment type="catalytic activity">
    <reaction evidence="1">
        <text>ATP + protein L-histidine = ADP + protein N-phospho-L-histidine.</text>
        <dbReference type="EC" id="2.7.13.3"/>
    </reaction>
</comment>
<dbReference type="CDD" id="cd00082">
    <property type="entry name" value="HisKA"/>
    <property type="match status" value="1"/>
</dbReference>
<reference evidence="25 26" key="1">
    <citation type="journal article" date="2013" name="Genome Announc.">
        <title>Draft genome sequences for three mercury-methylating, sulfate-reducing bacteria.</title>
        <authorList>
            <person name="Brown S.D."/>
            <person name="Hurt R.A.Jr."/>
            <person name="Gilmour C.C."/>
            <person name="Elias D.A."/>
        </authorList>
    </citation>
    <scope>NUCLEOTIDE SEQUENCE [LARGE SCALE GENOMIC DNA]</scope>
    <source>
        <strain evidence="25 26">DSM 16529</strain>
    </source>
</reference>
<feature type="domain" description="PAS" evidence="22">
    <location>
        <begin position="159"/>
        <end position="203"/>
    </location>
</feature>
<keyword evidence="13" id="KW-0472">Membrane</keyword>
<dbReference type="FunFam" id="1.10.287.130:FF:000002">
    <property type="entry name" value="Two-component osmosensing histidine kinase"/>
    <property type="match status" value="1"/>
</dbReference>
<feature type="modified residue" description="Phosphohistidine" evidence="16">
    <location>
        <position position="736"/>
    </location>
</feature>
<dbReference type="InterPro" id="IPR003594">
    <property type="entry name" value="HATPase_dom"/>
</dbReference>
<evidence type="ECO:0000256" key="1">
    <source>
        <dbReference type="ARBA" id="ARBA00000085"/>
    </source>
</evidence>
<keyword evidence="7" id="KW-0812">Transmembrane</keyword>
<feature type="region of interest" description="Disordered" evidence="19">
    <location>
        <begin position="661"/>
        <end position="682"/>
    </location>
</feature>
<comment type="caution">
    <text evidence="25">The sequence shown here is derived from an EMBL/GenBank/DDBJ whole genome shotgun (WGS) entry which is preliminary data.</text>
</comment>
<comment type="subunit">
    <text evidence="14">At low DSF concentrations, interacts with RpfF.</text>
</comment>
<dbReference type="Proteomes" id="UP000014975">
    <property type="component" value="Unassembled WGS sequence"/>
</dbReference>
<evidence type="ECO:0000259" key="21">
    <source>
        <dbReference type="PROSITE" id="PS50110"/>
    </source>
</evidence>
<comment type="subcellular location">
    <subcellularLocation>
        <location evidence="2">Cell membrane</location>
        <topology evidence="2">Multi-pass membrane protein</topology>
    </subcellularLocation>
</comment>
<dbReference type="InterPro" id="IPR005467">
    <property type="entry name" value="His_kinase_dom"/>
</dbReference>
<comment type="caution">
    <text evidence="17">Lacks conserved residue(s) required for the propagation of feature annotation.</text>
</comment>
<evidence type="ECO:0000259" key="23">
    <source>
        <dbReference type="PROSITE" id="PS50113"/>
    </source>
</evidence>
<dbReference type="Gene3D" id="3.30.565.10">
    <property type="entry name" value="Histidine kinase-like ATPase, C-terminal domain"/>
    <property type="match status" value="1"/>
</dbReference>
<evidence type="ECO:0000256" key="11">
    <source>
        <dbReference type="ARBA" id="ARBA00022989"/>
    </source>
</evidence>
<keyword evidence="26" id="KW-1185">Reference proteome</keyword>